<feature type="compositionally biased region" description="Pro residues" evidence="1">
    <location>
        <begin position="109"/>
        <end position="118"/>
    </location>
</feature>
<dbReference type="EMBL" id="MU839007">
    <property type="protein sequence ID" value="KAK1767883.1"/>
    <property type="molecule type" value="Genomic_DNA"/>
</dbReference>
<feature type="region of interest" description="Disordered" evidence="1">
    <location>
        <begin position="76"/>
        <end position="121"/>
    </location>
</feature>
<feature type="compositionally biased region" description="Low complexity" evidence="1">
    <location>
        <begin position="270"/>
        <end position="280"/>
    </location>
</feature>
<protein>
    <submittedName>
        <fullName evidence="3">Uncharacterized protein</fullName>
    </submittedName>
</protein>
<reference evidence="3" key="1">
    <citation type="submission" date="2023-06" db="EMBL/GenBank/DDBJ databases">
        <title>Genome-scale phylogeny and comparative genomics of the fungal order Sordariales.</title>
        <authorList>
            <consortium name="Lawrence Berkeley National Laboratory"/>
            <person name="Hensen N."/>
            <person name="Bonometti L."/>
            <person name="Westerberg I."/>
            <person name="Brannstrom I.O."/>
            <person name="Guillou S."/>
            <person name="Cros-Aarteil S."/>
            <person name="Calhoun S."/>
            <person name="Haridas S."/>
            <person name="Kuo A."/>
            <person name="Mondo S."/>
            <person name="Pangilinan J."/>
            <person name="Riley R."/>
            <person name="Labutti K."/>
            <person name="Andreopoulos B."/>
            <person name="Lipzen A."/>
            <person name="Chen C."/>
            <person name="Yanf M."/>
            <person name="Daum C."/>
            <person name="Ng V."/>
            <person name="Clum A."/>
            <person name="Steindorff A."/>
            <person name="Ohm R."/>
            <person name="Martin F."/>
            <person name="Silar P."/>
            <person name="Natvig D."/>
            <person name="Lalanne C."/>
            <person name="Gautier V."/>
            <person name="Ament-Velasquez S.L."/>
            <person name="Kruys A."/>
            <person name="Hutchinson M.I."/>
            <person name="Powell A.J."/>
            <person name="Barry K."/>
            <person name="Miller A.N."/>
            <person name="Grigoriev I.V."/>
            <person name="Debuchy R."/>
            <person name="Gladieux P."/>
            <person name="Thoren M.H."/>
            <person name="Johannesson H."/>
        </authorList>
    </citation>
    <scope>NUCLEOTIDE SEQUENCE</scope>
    <source>
        <strain evidence="3">8032-3</strain>
    </source>
</reference>
<keyword evidence="4" id="KW-1185">Reference proteome</keyword>
<feature type="compositionally biased region" description="Polar residues" evidence="1">
    <location>
        <begin position="253"/>
        <end position="262"/>
    </location>
</feature>
<keyword evidence="2" id="KW-0812">Transmembrane</keyword>
<gene>
    <name evidence="3" type="ORF">QBC33DRAFT_558707</name>
</gene>
<feature type="transmembrane region" description="Helical" evidence="2">
    <location>
        <begin position="182"/>
        <end position="208"/>
    </location>
</feature>
<feature type="region of interest" description="Disordered" evidence="1">
    <location>
        <begin position="1"/>
        <end position="47"/>
    </location>
</feature>
<keyword evidence="2" id="KW-0472">Membrane</keyword>
<dbReference type="Proteomes" id="UP001244011">
    <property type="component" value="Unassembled WGS sequence"/>
</dbReference>
<accession>A0AAJ0C2G2</accession>
<feature type="transmembrane region" description="Helical" evidence="2">
    <location>
        <begin position="141"/>
        <end position="162"/>
    </location>
</feature>
<evidence type="ECO:0000313" key="4">
    <source>
        <dbReference type="Proteomes" id="UP001244011"/>
    </source>
</evidence>
<feature type="compositionally biased region" description="Low complexity" evidence="1">
    <location>
        <begin position="95"/>
        <end position="108"/>
    </location>
</feature>
<feature type="region of interest" description="Disordered" evidence="1">
    <location>
        <begin position="215"/>
        <end position="308"/>
    </location>
</feature>
<keyword evidence="2" id="KW-1133">Transmembrane helix</keyword>
<evidence type="ECO:0000256" key="1">
    <source>
        <dbReference type="SAM" id="MobiDB-lite"/>
    </source>
</evidence>
<evidence type="ECO:0000256" key="2">
    <source>
        <dbReference type="SAM" id="Phobius"/>
    </source>
</evidence>
<feature type="compositionally biased region" description="Low complexity" evidence="1">
    <location>
        <begin position="295"/>
        <end position="308"/>
    </location>
</feature>
<sequence>MAAMAGMAGHTKTPSRKDTPWHRWPILGPRSSHNNNTTNDDDDRRNHPDILETRRVFSGHEVIPRLRSPQRILLQPATRTLPATTTEPETPPISPRTTTTSNNNDTNPFPSPLTPAGPHPRFRQLNPSRVSATRHAQRKALTALAVACGVGVCSLVAGIAVLRSLEEGHHRSSGDGGSSVAVFVWVVVSAVGVTGVAVAQGILLFLFVRGGRRRSGRRLDEEEDGEGEEGEWVEMGSRGPRVESSVVRGSRTIAASSRSTVGGTVRPGNSSSSSSSSSRSEGIRADSASTAAAGPSMTTSISTSTLSSPLVTTWDTVDPDAADADQRVYQARAGSVVVTLRNVPSLEIIRGEVDRL</sequence>
<dbReference type="GeneID" id="85313093"/>
<feature type="compositionally biased region" description="Low complexity" evidence="1">
    <location>
        <begin position="76"/>
        <end position="88"/>
    </location>
</feature>
<proteinExistence type="predicted"/>
<organism evidence="3 4">
    <name type="scientific">Phialemonium atrogriseum</name>
    <dbReference type="NCBI Taxonomy" id="1093897"/>
    <lineage>
        <taxon>Eukaryota</taxon>
        <taxon>Fungi</taxon>
        <taxon>Dikarya</taxon>
        <taxon>Ascomycota</taxon>
        <taxon>Pezizomycotina</taxon>
        <taxon>Sordariomycetes</taxon>
        <taxon>Sordariomycetidae</taxon>
        <taxon>Cephalothecales</taxon>
        <taxon>Cephalothecaceae</taxon>
        <taxon>Phialemonium</taxon>
    </lineage>
</organism>
<dbReference type="RefSeq" id="XP_060284096.1">
    <property type="nucleotide sequence ID" value="XM_060429906.1"/>
</dbReference>
<comment type="caution">
    <text evidence="3">The sequence shown here is derived from an EMBL/GenBank/DDBJ whole genome shotgun (WGS) entry which is preliminary data.</text>
</comment>
<name>A0AAJ0C2G2_9PEZI</name>
<dbReference type="AlphaFoldDB" id="A0AAJ0C2G2"/>
<evidence type="ECO:0000313" key="3">
    <source>
        <dbReference type="EMBL" id="KAK1767883.1"/>
    </source>
</evidence>
<feature type="compositionally biased region" description="Acidic residues" evidence="1">
    <location>
        <begin position="221"/>
        <end position="232"/>
    </location>
</feature>